<proteinExistence type="predicted"/>
<name>A0A6N4VA57_9MYCO</name>
<gene>
    <name evidence="2" type="ORF">MPOR_35320</name>
</gene>
<accession>A0A6N4VA57</accession>
<feature type="compositionally biased region" description="Polar residues" evidence="1">
    <location>
        <begin position="20"/>
        <end position="33"/>
    </location>
</feature>
<reference evidence="2 3" key="1">
    <citation type="journal article" date="2019" name="Emerg. Microbes Infect.">
        <title>Comprehensive subspecies identification of 175 nontuberculous mycobacteria species based on 7547 genomic profiles.</title>
        <authorList>
            <person name="Matsumoto Y."/>
            <person name="Kinjo T."/>
            <person name="Motooka D."/>
            <person name="Nabeya D."/>
            <person name="Jung N."/>
            <person name="Uechi K."/>
            <person name="Horii T."/>
            <person name="Iida T."/>
            <person name="Fujita J."/>
            <person name="Nakamura S."/>
        </authorList>
    </citation>
    <scope>NUCLEOTIDE SEQUENCE [LARGE SCALE GENOMIC DNA]</scope>
    <source>
        <strain evidence="2 3">JCM 12603</strain>
    </source>
</reference>
<feature type="region of interest" description="Disordered" evidence="1">
    <location>
        <begin position="1"/>
        <end position="33"/>
    </location>
</feature>
<sequence length="70" mass="7409">MDFEPPVNEDGGPLPFSGISGPTTVSDRTGSHGQSQIGLLFIGFTGQKRAGRAERNQSAHRIRVGNENGT</sequence>
<dbReference type="Proteomes" id="UP000466785">
    <property type="component" value="Chromosome"/>
</dbReference>
<feature type="region of interest" description="Disordered" evidence="1">
    <location>
        <begin position="51"/>
        <end position="70"/>
    </location>
</feature>
<organism evidence="2 3">
    <name type="scientific">Mycolicibacterium poriferae</name>
    <dbReference type="NCBI Taxonomy" id="39694"/>
    <lineage>
        <taxon>Bacteria</taxon>
        <taxon>Bacillati</taxon>
        <taxon>Actinomycetota</taxon>
        <taxon>Actinomycetes</taxon>
        <taxon>Mycobacteriales</taxon>
        <taxon>Mycobacteriaceae</taxon>
        <taxon>Mycolicibacterium</taxon>
    </lineage>
</organism>
<dbReference type="KEGG" id="mpof:MPOR_35320"/>
<dbReference type="AlphaFoldDB" id="A0A6N4VA57"/>
<dbReference type="EMBL" id="AP022570">
    <property type="protein sequence ID" value="BBX52506.1"/>
    <property type="molecule type" value="Genomic_DNA"/>
</dbReference>
<evidence type="ECO:0000313" key="2">
    <source>
        <dbReference type="EMBL" id="BBX52506.1"/>
    </source>
</evidence>
<evidence type="ECO:0000313" key="3">
    <source>
        <dbReference type="Proteomes" id="UP000466785"/>
    </source>
</evidence>
<protein>
    <submittedName>
        <fullName evidence="2">Uncharacterized protein</fullName>
    </submittedName>
</protein>
<evidence type="ECO:0000256" key="1">
    <source>
        <dbReference type="SAM" id="MobiDB-lite"/>
    </source>
</evidence>
<keyword evidence="3" id="KW-1185">Reference proteome</keyword>